<accession>A0ABW8I5A6</accession>
<dbReference type="NCBIfam" id="NF004859">
    <property type="entry name" value="PRK06214.1"/>
    <property type="match status" value="1"/>
</dbReference>
<dbReference type="NCBIfam" id="TIGR01931">
    <property type="entry name" value="cysJ"/>
    <property type="match status" value="1"/>
</dbReference>
<dbReference type="PIRSF" id="PIRSF000207">
    <property type="entry name" value="SiR-FP_CysJ"/>
    <property type="match status" value="1"/>
</dbReference>
<dbReference type="RefSeq" id="WP_404314295.1">
    <property type="nucleotide sequence ID" value="NZ_JAUIYO010000001.1"/>
</dbReference>
<dbReference type="SUPFAM" id="SSF52218">
    <property type="entry name" value="Flavoproteins"/>
    <property type="match status" value="1"/>
</dbReference>
<dbReference type="SUPFAM" id="SSF52343">
    <property type="entry name" value="Ferredoxin reductase-like, C-terminal NADP-linked domain"/>
    <property type="match status" value="1"/>
</dbReference>
<keyword evidence="9" id="KW-0249">Electron transport</keyword>
<dbReference type="CDD" id="cd06199">
    <property type="entry name" value="SiR"/>
    <property type="match status" value="1"/>
</dbReference>
<dbReference type="Gene3D" id="2.40.30.10">
    <property type="entry name" value="Translation factors"/>
    <property type="match status" value="1"/>
</dbReference>
<evidence type="ECO:0000256" key="7">
    <source>
        <dbReference type="ARBA" id="ARBA00022827"/>
    </source>
</evidence>
<proteinExistence type="predicted"/>
<dbReference type="PRINTS" id="PR00369">
    <property type="entry name" value="FLAVODOXIN"/>
</dbReference>
<dbReference type="InterPro" id="IPR029039">
    <property type="entry name" value="Flavoprotein-like_sf"/>
</dbReference>
<name>A0ABW8I5A6_9BACI</name>
<dbReference type="InterPro" id="IPR001094">
    <property type="entry name" value="Flavdoxin-like"/>
</dbReference>
<keyword evidence="7" id="KW-0274">FAD</keyword>
<dbReference type="Pfam" id="PF00175">
    <property type="entry name" value="NAD_binding_1"/>
    <property type="match status" value="1"/>
</dbReference>
<organism evidence="14 15">
    <name type="scientific">Bacillus lumedeiriae</name>
    <dbReference type="NCBI Taxonomy" id="3058829"/>
    <lineage>
        <taxon>Bacteria</taxon>
        <taxon>Bacillati</taxon>
        <taxon>Bacillota</taxon>
        <taxon>Bacilli</taxon>
        <taxon>Bacillales</taxon>
        <taxon>Bacillaceae</taxon>
        <taxon>Bacillus</taxon>
    </lineage>
</organism>
<evidence type="ECO:0000256" key="2">
    <source>
        <dbReference type="ARBA" id="ARBA00001974"/>
    </source>
</evidence>
<evidence type="ECO:0000256" key="1">
    <source>
        <dbReference type="ARBA" id="ARBA00001917"/>
    </source>
</evidence>
<gene>
    <name evidence="14" type="ORF">QYG89_02750</name>
</gene>
<dbReference type="InterPro" id="IPR001709">
    <property type="entry name" value="Flavoprot_Pyr_Nucl_cyt_Rdtase"/>
</dbReference>
<sequence>MQLQVINSPFSQEQTELLNRLLSTLTDSQKMWLSGYLAAPQNVSSASGAGAALQGLSEAGLLSQHTAQSLTKEVTVLFGSQTGTAQGIAANVSEKLKERGFQVTLSAMNEFKPNNIKKVQNLLIVVSTHGEGEPPDNAIAFHEFLHGRRAPKLEDLKFSVLSLGDSSYEFFCQTGKEFDKRLEELGGQRLYTRFDCDLDYEDPAAEWLEGVLNNLGETKEQVNAAAAALVSVGTGALTDQQKYSRTNPFKAEVFENINLNGRGSNKETRHLELSLEGSGLEFEPGDSLGIYPENDPTLVDMLIWEMGWNPDEHVPVNKQGEERSLRDALISNYEITVLTKPLLEKAAELFLSDELQGLVSSGNGEKLREYMEGRDLLDLVRDFALKGIPAHTFLSVLRKMPARLYSIASSLKANPDEVHLTIGTVRYDAHGRGRNGVCSVQCAERIQSGDYLPIFIQHNQNFKLPANPDTPIIMIGPGTGAAPFRSFLQEREEVAAQGKSWLFFGDQHFVTDFLYQTEWQKWLKKGVLTKMDVAFSRDTEEKVYVQHRMLEKGRELYQWLEEGAIVYICGDEKHMAHDVHETLIQIIEQEGGKSREQAEAYLADMQQQKRYQRDVY</sequence>
<dbReference type="Gene3D" id="3.40.50.80">
    <property type="entry name" value="Nucleotide-binding domain of ferredoxin-NADP reductase (FNR) module"/>
    <property type="match status" value="1"/>
</dbReference>
<dbReference type="InterPro" id="IPR017927">
    <property type="entry name" value="FAD-bd_FR_type"/>
</dbReference>
<keyword evidence="8" id="KW-0521">NADP</keyword>
<evidence type="ECO:0000313" key="15">
    <source>
        <dbReference type="Proteomes" id="UP001619911"/>
    </source>
</evidence>
<dbReference type="Gene3D" id="3.40.50.360">
    <property type="match status" value="1"/>
</dbReference>
<dbReference type="Gene3D" id="1.20.990.10">
    <property type="entry name" value="NADPH-cytochrome p450 Reductase, Chain A, domain 3"/>
    <property type="match status" value="1"/>
</dbReference>
<dbReference type="PROSITE" id="PS50902">
    <property type="entry name" value="FLAVODOXIN_LIKE"/>
    <property type="match status" value="1"/>
</dbReference>
<dbReference type="SUPFAM" id="SSF63380">
    <property type="entry name" value="Riboflavin synthase domain-like"/>
    <property type="match status" value="1"/>
</dbReference>
<dbReference type="EC" id="1.8.1.2" evidence="14"/>
<keyword evidence="10 14" id="KW-0560">Oxidoreductase</keyword>
<evidence type="ECO:0000256" key="3">
    <source>
        <dbReference type="ARBA" id="ARBA00022448"/>
    </source>
</evidence>
<feature type="domain" description="Flavodoxin-like" evidence="12">
    <location>
        <begin position="74"/>
        <end position="212"/>
    </location>
</feature>
<comment type="caution">
    <text evidence="14">The sequence shown here is derived from an EMBL/GenBank/DDBJ whole genome shotgun (WGS) entry which is preliminary data.</text>
</comment>
<dbReference type="Pfam" id="PF00667">
    <property type="entry name" value="FAD_binding_1"/>
    <property type="match status" value="1"/>
</dbReference>
<evidence type="ECO:0000313" key="14">
    <source>
        <dbReference type="EMBL" id="MFK2824617.1"/>
    </source>
</evidence>
<feature type="domain" description="FAD-binding FR-type" evidence="13">
    <location>
        <begin position="246"/>
        <end position="465"/>
    </location>
</feature>
<keyword evidence="3" id="KW-0813">Transport</keyword>
<evidence type="ECO:0000256" key="5">
    <source>
        <dbReference type="ARBA" id="ARBA00022630"/>
    </source>
</evidence>
<evidence type="ECO:0000256" key="10">
    <source>
        <dbReference type="ARBA" id="ARBA00023002"/>
    </source>
</evidence>
<dbReference type="InterPro" id="IPR001433">
    <property type="entry name" value="OxRdtase_FAD/NAD-bd"/>
</dbReference>
<dbReference type="GO" id="GO:0004783">
    <property type="term" value="F:sulfite reductase (NADPH) activity"/>
    <property type="evidence" value="ECO:0007669"/>
    <property type="project" value="UniProtKB-EC"/>
</dbReference>
<dbReference type="PANTHER" id="PTHR19384">
    <property type="entry name" value="NITRIC OXIDE SYNTHASE-RELATED"/>
    <property type="match status" value="1"/>
</dbReference>
<evidence type="ECO:0000256" key="9">
    <source>
        <dbReference type="ARBA" id="ARBA00022982"/>
    </source>
</evidence>
<evidence type="ECO:0000259" key="12">
    <source>
        <dbReference type="PROSITE" id="PS50902"/>
    </source>
</evidence>
<keyword evidence="15" id="KW-1185">Reference proteome</keyword>
<dbReference type="InterPro" id="IPR039261">
    <property type="entry name" value="FNR_nucleotide-bd"/>
</dbReference>
<keyword evidence="11" id="KW-0198">Cysteine biosynthesis</keyword>
<dbReference type="PROSITE" id="PS51384">
    <property type="entry name" value="FAD_FR"/>
    <property type="match status" value="1"/>
</dbReference>
<protein>
    <submittedName>
        <fullName evidence="14">Assimilatory sulfite reductase (NADPH) flavoprotein subunit</fullName>
        <ecNumber evidence="14">1.8.1.2</ecNumber>
    </submittedName>
</protein>
<reference evidence="14 15" key="1">
    <citation type="submission" date="2023-07" db="EMBL/GenBank/DDBJ databases">
        <title>Bacillus lucianemedeirus sp. nov, a new species isolated from an immunobiological production facility.</title>
        <authorList>
            <person name="Costa L.V."/>
            <person name="Miranda R.V.S.L."/>
            <person name="Brandao M.L.L."/>
            <person name="Reis C.M.F."/>
            <person name="Frazao A.M."/>
            <person name="Cruz F.V."/>
            <person name="Baio P.V.P."/>
            <person name="Veras J.F.C."/>
            <person name="Ramos J.N."/>
            <person name="Vieira V."/>
        </authorList>
    </citation>
    <scope>NUCLEOTIDE SEQUENCE [LARGE SCALE GENOMIC DNA]</scope>
    <source>
        <strain evidence="14 15">B190/17</strain>
    </source>
</reference>
<dbReference type="PRINTS" id="PR00371">
    <property type="entry name" value="FPNCR"/>
</dbReference>
<dbReference type="InterPro" id="IPR003097">
    <property type="entry name" value="CysJ-like_FAD-binding"/>
</dbReference>
<evidence type="ECO:0000259" key="13">
    <source>
        <dbReference type="PROSITE" id="PS51384"/>
    </source>
</evidence>
<dbReference type="InterPro" id="IPR010199">
    <property type="entry name" value="CysJ"/>
</dbReference>
<keyword evidence="6" id="KW-0288">FMN</keyword>
<comment type="cofactor">
    <cofactor evidence="2">
        <name>FAD</name>
        <dbReference type="ChEBI" id="CHEBI:57692"/>
    </cofactor>
</comment>
<dbReference type="InterPro" id="IPR017938">
    <property type="entry name" value="Riboflavin_synthase-like_b-brl"/>
</dbReference>
<dbReference type="Proteomes" id="UP001619911">
    <property type="component" value="Unassembled WGS sequence"/>
</dbReference>
<evidence type="ECO:0000256" key="4">
    <source>
        <dbReference type="ARBA" id="ARBA00022605"/>
    </source>
</evidence>
<evidence type="ECO:0000256" key="6">
    <source>
        <dbReference type="ARBA" id="ARBA00022643"/>
    </source>
</evidence>
<comment type="cofactor">
    <cofactor evidence="1">
        <name>FMN</name>
        <dbReference type="ChEBI" id="CHEBI:58210"/>
    </cofactor>
</comment>
<dbReference type="Pfam" id="PF00258">
    <property type="entry name" value="Flavodoxin_1"/>
    <property type="match status" value="1"/>
</dbReference>
<dbReference type="InterPro" id="IPR008254">
    <property type="entry name" value="Flavodoxin/NO_synth"/>
</dbReference>
<evidence type="ECO:0000256" key="8">
    <source>
        <dbReference type="ARBA" id="ARBA00022857"/>
    </source>
</evidence>
<keyword evidence="4" id="KW-0028">Amino-acid biosynthesis</keyword>
<dbReference type="EMBL" id="JAUIYO010000001">
    <property type="protein sequence ID" value="MFK2824617.1"/>
    <property type="molecule type" value="Genomic_DNA"/>
</dbReference>
<evidence type="ECO:0000256" key="11">
    <source>
        <dbReference type="ARBA" id="ARBA00023192"/>
    </source>
</evidence>
<keyword evidence="5" id="KW-0285">Flavoprotein</keyword>
<dbReference type="PANTHER" id="PTHR19384:SF128">
    <property type="entry name" value="NADPH OXIDOREDUCTASE A"/>
    <property type="match status" value="1"/>
</dbReference>
<dbReference type="InterPro" id="IPR023173">
    <property type="entry name" value="NADPH_Cyt_P450_Rdtase_alpha"/>
</dbReference>